<name>A0A2I1HB84_9GLOM</name>
<proteinExistence type="predicted"/>
<evidence type="ECO:0000313" key="1">
    <source>
        <dbReference type="EMBL" id="PKY56142.1"/>
    </source>
</evidence>
<dbReference type="VEuPathDB" id="FungiDB:FUN_013961"/>
<keyword evidence="2" id="KW-1185">Reference proteome</keyword>
<dbReference type="Proteomes" id="UP000234323">
    <property type="component" value="Unassembled WGS sequence"/>
</dbReference>
<accession>A0A2I1HB84</accession>
<dbReference type="VEuPathDB" id="FungiDB:RhiirA1_390635"/>
<reference evidence="1 2" key="1">
    <citation type="submission" date="2015-10" db="EMBL/GenBank/DDBJ databases">
        <title>Genome analyses suggest a sexual origin of heterokaryosis in a supposedly ancient asexual fungus.</title>
        <authorList>
            <person name="Ropars J."/>
            <person name="Sedzielewska K."/>
            <person name="Noel J."/>
            <person name="Charron P."/>
            <person name="Farinelli L."/>
            <person name="Marton T."/>
            <person name="Kruger M."/>
            <person name="Pelin A."/>
            <person name="Brachmann A."/>
            <person name="Corradi N."/>
        </authorList>
    </citation>
    <scope>NUCLEOTIDE SEQUENCE [LARGE SCALE GENOMIC DNA]</scope>
    <source>
        <strain evidence="1 2">A4</strain>
    </source>
</reference>
<sequence length="255" mass="30535">MTRKVKDKYLCGEKNLKEIHLELFDEDEKINKNEIISWNNEQGMPIFGIDKKKSRNKKFKRIGYHMVFNSEILDLDNSSELVKCRGCEKNNSLIEEERKGARREEIFLIVESLKLRNRMEENGKRSYEYILKILIRKEFSSDKEELKFSVRESDVCLGVNSYVPKLLENFKNNSNRRKLGEDLYLELNKIRLKLREELINEKSVKDLKVFAMKYIDEAMSFNDFNLYWKKILIPGGLRAWRKKCSELIWKNEMLK</sequence>
<dbReference type="VEuPathDB" id="FungiDB:RhiirA1_462787"/>
<protein>
    <submittedName>
        <fullName evidence="1">Uncharacterized protein</fullName>
    </submittedName>
</protein>
<dbReference type="EMBL" id="LLXI01002078">
    <property type="protein sequence ID" value="PKY56142.1"/>
    <property type="molecule type" value="Genomic_DNA"/>
</dbReference>
<organism evidence="1 2">
    <name type="scientific">Rhizophagus irregularis</name>
    <dbReference type="NCBI Taxonomy" id="588596"/>
    <lineage>
        <taxon>Eukaryota</taxon>
        <taxon>Fungi</taxon>
        <taxon>Fungi incertae sedis</taxon>
        <taxon>Mucoromycota</taxon>
        <taxon>Glomeromycotina</taxon>
        <taxon>Glomeromycetes</taxon>
        <taxon>Glomerales</taxon>
        <taxon>Glomeraceae</taxon>
        <taxon>Rhizophagus</taxon>
    </lineage>
</organism>
<gene>
    <name evidence="1" type="ORF">RhiirA4_476217</name>
</gene>
<comment type="caution">
    <text evidence="1">The sequence shown here is derived from an EMBL/GenBank/DDBJ whole genome shotgun (WGS) entry which is preliminary data.</text>
</comment>
<dbReference type="AlphaFoldDB" id="A0A2I1HB84"/>
<evidence type="ECO:0000313" key="2">
    <source>
        <dbReference type="Proteomes" id="UP000234323"/>
    </source>
</evidence>